<dbReference type="InterPro" id="IPR036291">
    <property type="entry name" value="NAD(P)-bd_dom_sf"/>
</dbReference>
<evidence type="ECO:0000313" key="1">
    <source>
        <dbReference type="EMBL" id="MBP3942687.1"/>
    </source>
</evidence>
<dbReference type="Proteomes" id="UP000679691">
    <property type="component" value="Unassembled WGS sequence"/>
</dbReference>
<dbReference type="EMBL" id="JAGKSB010000003">
    <property type="protein sequence ID" value="MBP3942687.1"/>
    <property type="molecule type" value="Genomic_DNA"/>
</dbReference>
<protein>
    <submittedName>
        <fullName evidence="1">Uncharacterized protein</fullName>
    </submittedName>
</protein>
<evidence type="ECO:0000313" key="2">
    <source>
        <dbReference type="Proteomes" id="UP000679691"/>
    </source>
</evidence>
<dbReference type="AlphaFoldDB" id="A0A8T4HB76"/>
<name>A0A8T4HB76_9SPHI</name>
<gene>
    <name evidence="1" type="ORF">J5U18_03765</name>
</gene>
<dbReference type="RefSeq" id="WP_353546169.1">
    <property type="nucleotide sequence ID" value="NZ_JAGKSB010000003.1"/>
</dbReference>
<accession>A0A8T4HB76</accession>
<organism evidence="1 2">
    <name type="scientific">Rhinopithecimicrobium faecis</name>
    <dbReference type="NCBI Taxonomy" id="2820698"/>
    <lineage>
        <taxon>Bacteria</taxon>
        <taxon>Pseudomonadati</taxon>
        <taxon>Bacteroidota</taxon>
        <taxon>Sphingobacteriia</taxon>
        <taxon>Sphingobacteriales</taxon>
        <taxon>Sphingobacteriaceae</taxon>
        <taxon>Rhinopithecimicrobium</taxon>
    </lineage>
</organism>
<dbReference type="SUPFAM" id="SSF51735">
    <property type="entry name" value="NAD(P)-binding Rossmann-fold domains"/>
    <property type="match status" value="1"/>
</dbReference>
<proteinExistence type="predicted"/>
<comment type="caution">
    <text evidence="1">The sequence shown here is derived from an EMBL/GenBank/DDBJ whole genome shotgun (WGS) entry which is preliminary data.</text>
</comment>
<keyword evidence="2" id="KW-1185">Reference proteome</keyword>
<sequence length="252" mass="29261">MNKLVPEPVTARLKEVDLLRKSPSHEHVYVPNLAVAFYFTQVVDLSDDIHLRMELLTLNNFLEIVKRNGCNRIIYLARLMDRPYLAPIEALFKAYNIAFTIVLKASSIGYGTLLDQFFKEITTKSVLIYNPEIADKVITPLAIHDLIRWLREMPWETHFAGQIIELGGGEESTFRELYRCYARNYNKGSTPVKITLTEPLAKIAYKNIYRMNHESLENFLKVIRAERAVDNRDWKVSLDFTFRTLDSIFPNS</sequence>
<reference evidence="1" key="1">
    <citation type="submission" date="2021-03" db="EMBL/GenBank/DDBJ databases">
        <authorList>
            <person name="Lu T."/>
            <person name="Wang Q."/>
            <person name="Han X."/>
        </authorList>
    </citation>
    <scope>NUCLEOTIDE SEQUENCE</scope>
    <source>
        <strain evidence="1">WQ 2009</strain>
    </source>
</reference>